<dbReference type="Pfam" id="PF24336">
    <property type="entry name" value="DUF7504"/>
    <property type="match status" value="1"/>
</dbReference>
<protein>
    <submittedName>
        <fullName evidence="2">Uncharacterized protein</fullName>
    </submittedName>
</protein>
<feature type="region of interest" description="Disordered" evidence="1">
    <location>
        <begin position="193"/>
        <end position="235"/>
    </location>
</feature>
<dbReference type="AlphaFoldDB" id="A0ABD5VEW6"/>
<evidence type="ECO:0000313" key="2">
    <source>
        <dbReference type="EMBL" id="MFC6952218.1"/>
    </source>
</evidence>
<dbReference type="Proteomes" id="UP001596395">
    <property type="component" value="Unassembled WGS sequence"/>
</dbReference>
<organism evidence="2 3">
    <name type="scientific">Halorubellus litoreus</name>
    <dbReference type="NCBI Taxonomy" id="755308"/>
    <lineage>
        <taxon>Archaea</taxon>
        <taxon>Methanobacteriati</taxon>
        <taxon>Methanobacteriota</taxon>
        <taxon>Stenosarchaea group</taxon>
        <taxon>Halobacteria</taxon>
        <taxon>Halobacteriales</taxon>
        <taxon>Halorubellaceae</taxon>
        <taxon>Halorubellus</taxon>
    </lineage>
</organism>
<dbReference type="RefSeq" id="WP_336349210.1">
    <property type="nucleotide sequence ID" value="NZ_JAZAQL010000001.1"/>
</dbReference>
<keyword evidence="3" id="KW-1185">Reference proteome</keyword>
<reference evidence="2 3" key="1">
    <citation type="journal article" date="2019" name="Int. J. Syst. Evol. Microbiol.">
        <title>The Global Catalogue of Microorganisms (GCM) 10K type strain sequencing project: providing services to taxonomists for standard genome sequencing and annotation.</title>
        <authorList>
            <consortium name="The Broad Institute Genomics Platform"/>
            <consortium name="The Broad Institute Genome Sequencing Center for Infectious Disease"/>
            <person name="Wu L."/>
            <person name="Ma J."/>
        </authorList>
    </citation>
    <scope>NUCLEOTIDE SEQUENCE [LARGE SCALE GENOMIC DNA]</scope>
    <source>
        <strain evidence="2 3">GX26</strain>
    </source>
</reference>
<evidence type="ECO:0000313" key="3">
    <source>
        <dbReference type="Proteomes" id="UP001596395"/>
    </source>
</evidence>
<accession>A0ABD5VEW6</accession>
<dbReference type="InterPro" id="IPR055927">
    <property type="entry name" value="DUF7504"/>
</dbReference>
<gene>
    <name evidence="2" type="ORF">ACFQGB_05025</name>
</gene>
<evidence type="ECO:0000256" key="1">
    <source>
        <dbReference type="SAM" id="MobiDB-lite"/>
    </source>
</evidence>
<dbReference type="EMBL" id="JBHSXN010000001">
    <property type="protein sequence ID" value="MFC6952218.1"/>
    <property type="molecule type" value="Genomic_DNA"/>
</dbReference>
<name>A0ABD5VEW6_9EURY</name>
<sequence length="235" mass="25512">MTDRTEPEKAVLLVDETLDDEDGEHCDELMNVADASDRAELFVTFPADATDRVGFGTIGMGRQPHKRGIVVVGEVVGAHADEPDYDDPIAEDHVASADDLRALGQSISRFCQEWRDRGHAIGVCFDGLGDLLDANDPEAVFQFFHVLTNRLETVGATTHVHVDPDRVPERTRLTFEQLFDETVHEEVELDALIPTSTGRASDDDVANAIGGDGGTSTHRSTSEASDDDIADALPD</sequence>
<proteinExistence type="predicted"/>
<comment type="caution">
    <text evidence="2">The sequence shown here is derived from an EMBL/GenBank/DDBJ whole genome shotgun (WGS) entry which is preliminary data.</text>
</comment>
<feature type="compositionally biased region" description="Acidic residues" evidence="1">
    <location>
        <begin position="224"/>
        <end position="235"/>
    </location>
</feature>